<evidence type="ECO:0000256" key="1">
    <source>
        <dbReference type="ARBA" id="ARBA00022962"/>
    </source>
</evidence>
<evidence type="ECO:0000313" key="3">
    <source>
        <dbReference type="EMBL" id="QAA76846.1"/>
    </source>
</evidence>
<dbReference type="KEGG" id="bih:BIP78_1080"/>
<dbReference type="InterPro" id="IPR026869">
    <property type="entry name" value="EgtC-like"/>
</dbReference>
<proteinExistence type="predicted"/>
<dbReference type="InterPro" id="IPR029055">
    <property type="entry name" value="Ntn_hydrolases_N"/>
</dbReference>
<name>A0A410FUV3_BIPS1</name>
<accession>A0A410FUV3</accession>
<keyword evidence="1" id="KW-0315">Glutamine amidotransferase</keyword>
<sequence length="250" mass="26658">MCRLLGAVGRDPFPVRSYLLDAPHGLQAMSVGGRHAPHRDGVGWAYRDGLGRMRLHRWGAAALARAETLPGAPSGETTLLLAHARKASPEYRAVRGALQAQPMVQDGLFLAHNGTIRDVAALGAGPGTDSQRLLAWLVRAWSPRTADGLLVALRDLAGRIHDFTAVNLVLSDGSGLYALCLYTREPDYYTLHWREGNGVIVVASEPSDSGPGWNVLRNGDLLSVGPDLSPRVVRASPMPTANGGPGQSPR</sequence>
<feature type="domain" description="Glutamine amidotransferase type-2" evidence="2">
    <location>
        <begin position="2"/>
        <end position="250"/>
    </location>
</feature>
<reference evidence="4" key="1">
    <citation type="submission" date="2018-12" db="EMBL/GenBank/DDBJ databases">
        <title>Complete genome sequence of an uncultured bacterium of the candidate phylum Bipolaricaulota.</title>
        <authorList>
            <person name="Kadnikov V.V."/>
            <person name="Mardanov A.V."/>
            <person name="Beletsky A.V."/>
            <person name="Frank Y.A."/>
            <person name="Karnachuk O.V."/>
            <person name="Ravin N.V."/>
        </authorList>
    </citation>
    <scope>NUCLEOTIDE SEQUENCE [LARGE SCALE GENOMIC DNA]</scope>
</reference>
<dbReference type="Gene3D" id="3.60.20.10">
    <property type="entry name" value="Glutamine Phosphoribosylpyrophosphate, subunit 1, domain 1"/>
    <property type="match status" value="1"/>
</dbReference>
<gene>
    <name evidence="3" type="ORF">BIP78_1080</name>
</gene>
<dbReference type="Proteomes" id="UP000287233">
    <property type="component" value="Chromosome"/>
</dbReference>
<dbReference type="PANTHER" id="PTHR42824">
    <property type="entry name" value="GLUTAMINE AMIDOTRANSFERASE"/>
    <property type="match status" value="1"/>
</dbReference>
<evidence type="ECO:0000259" key="2">
    <source>
        <dbReference type="PROSITE" id="PS51278"/>
    </source>
</evidence>
<dbReference type="InterPro" id="IPR017932">
    <property type="entry name" value="GATase_2_dom"/>
</dbReference>
<protein>
    <recommendedName>
        <fullName evidence="2">Glutamine amidotransferase type-2 domain-containing protein</fullName>
    </recommendedName>
</protein>
<dbReference type="SUPFAM" id="SSF56235">
    <property type="entry name" value="N-terminal nucleophile aminohydrolases (Ntn hydrolases)"/>
    <property type="match status" value="1"/>
</dbReference>
<organism evidence="3 4">
    <name type="scientific">Bipolaricaulis sibiricus</name>
    <dbReference type="NCBI Taxonomy" id="2501609"/>
    <lineage>
        <taxon>Bacteria</taxon>
        <taxon>Candidatus Bipolaricaulota</taxon>
        <taxon>Candidatus Bipolaricaulia</taxon>
        <taxon>Candidatus Bipolaricaulales</taxon>
        <taxon>Candidatus Bipolaricaulaceae</taxon>
        <taxon>Candidatus Bipolaricaulis</taxon>
    </lineage>
</organism>
<dbReference type="Pfam" id="PF13230">
    <property type="entry name" value="GATase_4"/>
    <property type="match status" value="1"/>
</dbReference>
<dbReference type="AlphaFoldDB" id="A0A410FUV3"/>
<dbReference type="PANTHER" id="PTHR42824:SF1">
    <property type="entry name" value="GLUTAMINE AMIDOTRANSFERASE YAFJ-RELATED"/>
    <property type="match status" value="1"/>
</dbReference>
<dbReference type="EMBL" id="CP034928">
    <property type="protein sequence ID" value="QAA76846.1"/>
    <property type="molecule type" value="Genomic_DNA"/>
</dbReference>
<evidence type="ECO:0000313" key="4">
    <source>
        <dbReference type="Proteomes" id="UP000287233"/>
    </source>
</evidence>
<dbReference type="PROSITE" id="PS51278">
    <property type="entry name" value="GATASE_TYPE_2"/>
    <property type="match status" value="1"/>
</dbReference>